<gene>
    <name evidence="2" type="ORF">HPBE_LOCUS146</name>
</gene>
<reference evidence="2 3" key="1">
    <citation type="submission" date="2018-11" db="EMBL/GenBank/DDBJ databases">
        <authorList>
            <consortium name="Pathogen Informatics"/>
        </authorList>
    </citation>
    <scope>NUCLEOTIDE SEQUENCE [LARGE SCALE GENOMIC DNA]</scope>
</reference>
<dbReference type="PANTHER" id="PTHR11475:SF131">
    <property type="entry name" value="PEROXIDASE"/>
    <property type="match status" value="1"/>
</dbReference>
<keyword evidence="3" id="KW-1185">Reference proteome</keyword>
<dbReference type="PROSITE" id="PS50292">
    <property type="entry name" value="PEROXIDASE_3"/>
    <property type="match status" value="1"/>
</dbReference>
<dbReference type="OrthoDB" id="823504at2759"/>
<accession>A0A3P7WLT0</accession>
<keyword evidence="1" id="KW-0560">Oxidoreductase</keyword>
<name>A0A183F225_HELPZ</name>
<dbReference type="Gene3D" id="1.10.640.10">
    <property type="entry name" value="Haem peroxidase domain superfamily, animal type"/>
    <property type="match status" value="1"/>
</dbReference>
<dbReference type="GO" id="GO:0004601">
    <property type="term" value="F:peroxidase activity"/>
    <property type="evidence" value="ECO:0007669"/>
    <property type="project" value="UniProtKB-KW"/>
</dbReference>
<accession>A0A183F225</accession>
<sequence length="141" mass="16035">MVEFLFIDQLAEIRKTTFAKMVCANSLYAQKIQPNVFLMPDDLTNAPTSCSELPDADLFLWLEREYCIVDHRVINRGKTKRITPCVTCTCTSEGPECHSIVIDRCDRLLEEFLVVDVAKDPVCVIQCSQLVKKRLAATYKS</sequence>
<dbReference type="AlphaFoldDB" id="A0A183F225"/>
<dbReference type="GO" id="GO:0006979">
    <property type="term" value="P:response to oxidative stress"/>
    <property type="evidence" value="ECO:0007669"/>
    <property type="project" value="InterPro"/>
</dbReference>
<evidence type="ECO:0000313" key="2">
    <source>
        <dbReference type="EMBL" id="VDO18528.1"/>
    </source>
</evidence>
<dbReference type="InterPro" id="IPR037120">
    <property type="entry name" value="Haem_peroxidase_sf_animal"/>
</dbReference>
<dbReference type="GO" id="GO:0020037">
    <property type="term" value="F:heme binding"/>
    <property type="evidence" value="ECO:0007669"/>
    <property type="project" value="InterPro"/>
</dbReference>
<reference evidence="4" key="2">
    <citation type="submission" date="2019-09" db="UniProtKB">
        <authorList>
            <consortium name="WormBaseParasite"/>
        </authorList>
    </citation>
    <scope>IDENTIFICATION</scope>
</reference>
<dbReference type="InterPro" id="IPR019791">
    <property type="entry name" value="Haem_peroxidase_animal"/>
</dbReference>
<organism evidence="3 4">
    <name type="scientific">Heligmosomoides polygyrus</name>
    <name type="common">Parasitic roundworm</name>
    <dbReference type="NCBI Taxonomy" id="6339"/>
    <lineage>
        <taxon>Eukaryota</taxon>
        <taxon>Metazoa</taxon>
        <taxon>Ecdysozoa</taxon>
        <taxon>Nematoda</taxon>
        <taxon>Chromadorea</taxon>
        <taxon>Rhabditida</taxon>
        <taxon>Rhabditina</taxon>
        <taxon>Rhabditomorpha</taxon>
        <taxon>Strongyloidea</taxon>
        <taxon>Heligmosomidae</taxon>
        <taxon>Heligmosomoides</taxon>
    </lineage>
</organism>
<keyword evidence="1" id="KW-0575">Peroxidase</keyword>
<proteinExistence type="predicted"/>
<dbReference type="PANTHER" id="PTHR11475">
    <property type="entry name" value="OXIDASE/PEROXIDASE"/>
    <property type="match status" value="1"/>
</dbReference>
<dbReference type="Proteomes" id="UP000050761">
    <property type="component" value="Unassembled WGS sequence"/>
</dbReference>
<dbReference type="InterPro" id="IPR010255">
    <property type="entry name" value="Haem_peroxidase_sf"/>
</dbReference>
<protein>
    <submittedName>
        <fullName evidence="2 4">Uncharacterized protein</fullName>
    </submittedName>
</protein>
<dbReference type="SUPFAM" id="SSF48113">
    <property type="entry name" value="Heme-dependent peroxidases"/>
    <property type="match status" value="1"/>
</dbReference>
<dbReference type="WBParaSite" id="HPBE_0000014501-mRNA-1">
    <property type="protein sequence ID" value="HPBE_0000014501-mRNA-1"/>
    <property type="gene ID" value="HPBE_0000014501"/>
</dbReference>
<evidence type="ECO:0000313" key="4">
    <source>
        <dbReference type="WBParaSite" id="HPBE_0000014501-mRNA-1"/>
    </source>
</evidence>
<dbReference type="EMBL" id="UZAH01000090">
    <property type="protein sequence ID" value="VDO18528.1"/>
    <property type="molecule type" value="Genomic_DNA"/>
</dbReference>
<evidence type="ECO:0000256" key="1">
    <source>
        <dbReference type="ARBA" id="ARBA00022559"/>
    </source>
</evidence>
<evidence type="ECO:0000313" key="3">
    <source>
        <dbReference type="Proteomes" id="UP000050761"/>
    </source>
</evidence>